<feature type="compositionally biased region" description="Polar residues" evidence="8">
    <location>
        <begin position="422"/>
        <end position="435"/>
    </location>
</feature>
<dbReference type="Pfam" id="PF07714">
    <property type="entry name" value="PK_Tyr_Ser-Thr"/>
    <property type="match status" value="1"/>
</dbReference>
<proteinExistence type="predicted"/>
<dbReference type="Proteomes" id="UP001432322">
    <property type="component" value="Unassembled WGS sequence"/>
</dbReference>
<evidence type="ECO:0000313" key="11">
    <source>
        <dbReference type="Proteomes" id="UP001432322"/>
    </source>
</evidence>
<feature type="region of interest" description="Disordered" evidence="8">
    <location>
        <begin position="405"/>
        <end position="435"/>
    </location>
</feature>
<dbReference type="InterPro" id="IPR001245">
    <property type="entry name" value="Ser-Thr/Tyr_kinase_cat_dom"/>
</dbReference>
<dbReference type="SUPFAM" id="SSF56112">
    <property type="entry name" value="Protein kinase-like (PK-like)"/>
    <property type="match status" value="1"/>
</dbReference>
<dbReference type="InterPro" id="IPR011009">
    <property type="entry name" value="Kinase-like_dom_sf"/>
</dbReference>
<dbReference type="InterPro" id="IPR001452">
    <property type="entry name" value="SH3_domain"/>
</dbReference>
<evidence type="ECO:0000256" key="1">
    <source>
        <dbReference type="ARBA" id="ARBA00011903"/>
    </source>
</evidence>
<evidence type="ECO:0000256" key="2">
    <source>
        <dbReference type="ARBA" id="ARBA00022443"/>
    </source>
</evidence>
<feature type="non-terminal residue" evidence="10">
    <location>
        <position position="1"/>
    </location>
</feature>
<keyword evidence="5" id="KW-0418">Kinase</keyword>
<evidence type="ECO:0000259" key="9">
    <source>
        <dbReference type="PROSITE" id="PS50011"/>
    </source>
</evidence>
<name>A0AAV5WA29_9BILA</name>
<sequence>NLTMCSTDNGNYEVYYNYRARNADEIDVSEGAKVEVLGDCKNGMLLCSVDGKVGKVPKLVTTEKYKYKPIKSNELVFGAPLGSGATENVYESTHIVNGKSKAIAFKRQKNKDEAELEAAHFATFRHTNIVELYGICVDGPTVGLALELCEGGTLTKLLSDLKNTAISTAIIIDWARQICAAMEFIAMNTIHRDLITDNVLVLEKPCLCVLNNPAKEISRMTIYAEGTMANGVCSEESCKGTAIDRLTMKVTDFGLTRESTYTSSKMYAVGTTGWMAPEVFNSRAYSEFSDVWSFGVLLWVLVSRERPYMEFANRAIIDHHVSTGELKLKIAGGFPDILATTIQKCLVMDAQNRPTFRLIRKALIAHIEDCPADDFIVVKKKQIDKNLLQEISEAEFFANLDRERREKEAKARSEETDAPTDISETNGSGMDTSFL</sequence>
<evidence type="ECO:0000256" key="4">
    <source>
        <dbReference type="ARBA" id="ARBA00022741"/>
    </source>
</evidence>
<keyword evidence="3" id="KW-0808">Transferase</keyword>
<dbReference type="InterPro" id="IPR000719">
    <property type="entry name" value="Prot_kinase_dom"/>
</dbReference>
<keyword evidence="7" id="KW-0829">Tyrosine-protein kinase</keyword>
<dbReference type="Gene3D" id="2.30.30.40">
    <property type="entry name" value="SH3 Domains"/>
    <property type="match status" value="1"/>
</dbReference>
<accession>A0AAV5WA29</accession>
<keyword evidence="2" id="KW-0728">SH3 domain</keyword>
<dbReference type="EMBL" id="BTSY01000005">
    <property type="protein sequence ID" value="GMT26679.1"/>
    <property type="molecule type" value="Genomic_DNA"/>
</dbReference>
<dbReference type="SMART" id="SM00326">
    <property type="entry name" value="SH3"/>
    <property type="match status" value="1"/>
</dbReference>
<evidence type="ECO:0000313" key="10">
    <source>
        <dbReference type="EMBL" id="GMT26679.1"/>
    </source>
</evidence>
<keyword evidence="4" id="KW-0547">Nucleotide-binding</keyword>
<organism evidence="10 11">
    <name type="scientific">Pristionchus fissidentatus</name>
    <dbReference type="NCBI Taxonomy" id="1538716"/>
    <lineage>
        <taxon>Eukaryota</taxon>
        <taxon>Metazoa</taxon>
        <taxon>Ecdysozoa</taxon>
        <taxon>Nematoda</taxon>
        <taxon>Chromadorea</taxon>
        <taxon>Rhabditida</taxon>
        <taxon>Rhabditina</taxon>
        <taxon>Diplogasteromorpha</taxon>
        <taxon>Diplogasteroidea</taxon>
        <taxon>Neodiplogasteridae</taxon>
        <taxon>Pristionchus</taxon>
    </lineage>
</organism>
<dbReference type="GO" id="GO:0005524">
    <property type="term" value="F:ATP binding"/>
    <property type="evidence" value="ECO:0007669"/>
    <property type="project" value="UniProtKB-KW"/>
</dbReference>
<evidence type="ECO:0000256" key="7">
    <source>
        <dbReference type="ARBA" id="ARBA00023137"/>
    </source>
</evidence>
<keyword evidence="11" id="KW-1185">Reference proteome</keyword>
<evidence type="ECO:0000256" key="8">
    <source>
        <dbReference type="SAM" id="MobiDB-lite"/>
    </source>
</evidence>
<evidence type="ECO:0000256" key="3">
    <source>
        <dbReference type="ARBA" id="ARBA00022679"/>
    </source>
</evidence>
<dbReference type="PROSITE" id="PS50011">
    <property type="entry name" value="PROTEIN_KINASE_DOM"/>
    <property type="match status" value="1"/>
</dbReference>
<comment type="caution">
    <text evidence="10">The sequence shown here is derived from an EMBL/GenBank/DDBJ whole genome shotgun (WGS) entry which is preliminary data.</text>
</comment>
<keyword evidence="6" id="KW-0067">ATP-binding</keyword>
<evidence type="ECO:0000256" key="6">
    <source>
        <dbReference type="ARBA" id="ARBA00022840"/>
    </source>
</evidence>
<reference evidence="10" key="1">
    <citation type="submission" date="2023-10" db="EMBL/GenBank/DDBJ databases">
        <title>Genome assembly of Pristionchus species.</title>
        <authorList>
            <person name="Yoshida K."/>
            <person name="Sommer R.J."/>
        </authorList>
    </citation>
    <scope>NUCLEOTIDE SEQUENCE</scope>
    <source>
        <strain evidence="10">RS5133</strain>
    </source>
</reference>
<gene>
    <name evidence="10" type="ORF">PFISCL1PPCAC_17976</name>
</gene>
<dbReference type="EC" id="2.7.10.2" evidence="1"/>
<feature type="domain" description="Protein kinase" evidence="9">
    <location>
        <begin position="75"/>
        <end position="376"/>
    </location>
</feature>
<dbReference type="SUPFAM" id="SSF50044">
    <property type="entry name" value="SH3-domain"/>
    <property type="match status" value="1"/>
</dbReference>
<dbReference type="AlphaFoldDB" id="A0AAV5WA29"/>
<dbReference type="PANTHER" id="PTHR24418">
    <property type="entry name" value="TYROSINE-PROTEIN KINASE"/>
    <property type="match status" value="1"/>
</dbReference>
<protein>
    <recommendedName>
        <fullName evidence="1">non-specific protein-tyrosine kinase</fullName>
        <ecNumber evidence="1">2.7.10.2</ecNumber>
    </recommendedName>
</protein>
<feature type="compositionally biased region" description="Basic and acidic residues" evidence="8">
    <location>
        <begin position="405"/>
        <end position="415"/>
    </location>
</feature>
<dbReference type="Gene3D" id="3.30.200.20">
    <property type="entry name" value="Phosphorylase Kinase, domain 1"/>
    <property type="match status" value="1"/>
</dbReference>
<dbReference type="Gene3D" id="1.10.510.10">
    <property type="entry name" value="Transferase(Phosphotransferase) domain 1"/>
    <property type="match status" value="1"/>
</dbReference>
<dbReference type="InterPro" id="IPR050198">
    <property type="entry name" value="Non-receptor_tyrosine_kinases"/>
</dbReference>
<dbReference type="InterPro" id="IPR036028">
    <property type="entry name" value="SH3-like_dom_sf"/>
</dbReference>
<dbReference type="GO" id="GO:0004715">
    <property type="term" value="F:non-membrane spanning protein tyrosine kinase activity"/>
    <property type="evidence" value="ECO:0007669"/>
    <property type="project" value="UniProtKB-EC"/>
</dbReference>
<evidence type="ECO:0000256" key="5">
    <source>
        <dbReference type="ARBA" id="ARBA00022777"/>
    </source>
</evidence>